<comment type="caution">
    <text evidence="2">The sequence shown here is derived from an EMBL/GenBank/DDBJ whole genome shotgun (WGS) entry which is preliminary data.</text>
</comment>
<reference evidence="2" key="2">
    <citation type="submission" date="2023-06" db="EMBL/GenBank/DDBJ databases">
        <authorList>
            <consortium name="Lawrence Berkeley National Laboratory"/>
            <person name="Haridas S."/>
            <person name="Hensen N."/>
            <person name="Bonometti L."/>
            <person name="Westerberg I."/>
            <person name="Brannstrom I.O."/>
            <person name="Guillou S."/>
            <person name="Cros-Aarteil S."/>
            <person name="Calhoun S."/>
            <person name="Kuo A."/>
            <person name="Mondo S."/>
            <person name="Pangilinan J."/>
            <person name="Riley R."/>
            <person name="Labutti K."/>
            <person name="Andreopoulos B."/>
            <person name="Lipzen A."/>
            <person name="Chen C."/>
            <person name="Yanf M."/>
            <person name="Daum C."/>
            <person name="Ng V."/>
            <person name="Clum A."/>
            <person name="Steindorff A."/>
            <person name="Ohm R."/>
            <person name="Martin F."/>
            <person name="Silar P."/>
            <person name="Natvig D."/>
            <person name="Lalanne C."/>
            <person name="Gautier V."/>
            <person name="Ament-Velasquez S.L."/>
            <person name="Kruys A."/>
            <person name="Hutchinson M.I."/>
            <person name="Powell A.J."/>
            <person name="Barry K."/>
            <person name="Miller A.N."/>
            <person name="Grigoriev I.V."/>
            <person name="Debuchy R."/>
            <person name="Gladieux P."/>
            <person name="Thoren M.H."/>
            <person name="Johannesson H."/>
        </authorList>
    </citation>
    <scope>NUCLEOTIDE SEQUENCE</scope>
    <source>
        <strain evidence="2">CBS 958.72</strain>
    </source>
</reference>
<name>A0AAE0TT28_9PEZI</name>
<dbReference type="InterPro" id="IPR000182">
    <property type="entry name" value="GNAT_dom"/>
</dbReference>
<reference evidence="2" key="1">
    <citation type="journal article" date="2023" name="Mol. Phylogenet. Evol.">
        <title>Genome-scale phylogeny and comparative genomics of the fungal order Sordariales.</title>
        <authorList>
            <person name="Hensen N."/>
            <person name="Bonometti L."/>
            <person name="Westerberg I."/>
            <person name="Brannstrom I.O."/>
            <person name="Guillou S."/>
            <person name="Cros-Aarteil S."/>
            <person name="Calhoun S."/>
            <person name="Haridas S."/>
            <person name="Kuo A."/>
            <person name="Mondo S."/>
            <person name="Pangilinan J."/>
            <person name="Riley R."/>
            <person name="LaButti K."/>
            <person name="Andreopoulos B."/>
            <person name="Lipzen A."/>
            <person name="Chen C."/>
            <person name="Yan M."/>
            <person name="Daum C."/>
            <person name="Ng V."/>
            <person name="Clum A."/>
            <person name="Steindorff A."/>
            <person name="Ohm R.A."/>
            <person name="Martin F."/>
            <person name="Silar P."/>
            <person name="Natvig D.O."/>
            <person name="Lalanne C."/>
            <person name="Gautier V."/>
            <person name="Ament-Velasquez S.L."/>
            <person name="Kruys A."/>
            <person name="Hutchinson M.I."/>
            <person name="Powell A.J."/>
            <person name="Barry K."/>
            <person name="Miller A.N."/>
            <person name="Grigoriev I.V."/>
            <person name="Debuchy R."/>
            <person name="Gladieux P."/>
            <person name="Hiltunen Thoren M."/>
            <person name="Johannesson H."/>
        </authorList>
    </citation>
    <scope>NUCLEOTIDE SEQUENCE</scope>
    <source>
        <strain evidence="2">CBS 958.72</strain>
    </source>
</reference>
<organism evidence="2 3">
    <name type="scientific">Lasiosphaeria ovina</name>
    <dbReference type="NCBI Taxonomy" id="92902"/>
    <lineage>
        <taxon>Eukaryota</taxon>
        <taxon>Fungi</taxon>
        <taxon>Dikarya</taxon>
        <taxon>Ascomycota</taxon>
        <taxon>Pezizomycotina</taxon>
        <taxon>Sordariomycetes</taxon>
        <taxon>Sordariomycetidae</taxon>
        <taxon>Sordariales</taxon>
        <taxon>Lasiosphaeriaceae</taxon>
        <taxon>Lasiosphaeria</taxon>
    </lineage>
</organism>
<dbReference type="EMBL" id="JAULSN010000002">
    <property type="protein sequence ID" value="KAK3379660.1"/>
    <property type="molecule type" value="Genomic_DNA"/>
</dbReference>
<dbReference type="PROSITE" id="PS51186">
    <property type="entry name" value="GNAT"/>
    <property type="match status" value="1"/>
</dbReference>
<dbReference type="GO" id="GO:0016747">
    <property type="term" value="F:acyltransferase activity, transferring groups other than amino-acyl groups"/>
    <property type="evidence" value="ECO:0007669"/>
    <property type="project" value="InterPro"/>
</dbReference>
<dbReference type="AlphaFoldDB" id="A0AAE0TT28"/>
<dbReference type="InterPro" id="IPR016181">
    <property type="entry name" value="Acyl_CoA_acyltransferase"/>
</dbReference>
<gene>
    <name evidence="2" type="ORF">B0T24DRAFT_164582</name>
</gene>
<evidence type="ECO:0000259" key="1">
    <source>
        <dbReference type="PROSITE" id="PS51186"/>
    </source>
</evidence>
<keyword evidence="3" id="KW-1185">Reference proteome</keyword>
<dbReference type="Gene3D" id="3.40.630.30">
    <property type="match status" value="1"/>
</dbReference>
<dbReference type="Pfam" id="PF00583">
    <property type="entry name" value="Acetyltransf_1"/>
    <property type="match status" value="1"/>
</dbReference>
<dbReference type="Proteomes" id="UP001287356">
    <property type="component" value="Unassembled WGS sequence"/>
</dbReference>
<accession>A0AAE0TT28</accession>
<evidence type="ECO:0000313" key="2">
    <source>
        <dbReference type="EMBL" id="KAK3379660.1"/>
    </source>
</evidence>
<proteinExistence type="predicted"/>
<sequence>MAVTWRNMSPGDIQSLMRVADEVHPGLPESERVFAERVQLFPEGCLVLVDGDNNVRGYAISHPIRRRNPPALDSMLGDIAPDADQYYIHDLAILPGFRALGLAAECMATLLALGERYPTTCLVSVYGTTPFWGRFGFASEPVDATLQEKLRAYGDDAVYLVRQSGPAVDP</sequence>
<dbReference type="SUPFAM" id="SSF55729">
    <property type="entry name" value="Acyl-CoA N-acyltransferases (Nat)"/>
    <property type="match status" value="1"/>
</dbReference>
<evidence type="ECO:0000313" key="3">
    <source>
        <dbReference type="Proteomes" id="UP001287356"/>
    </source>
</evidence>
<protein>
    <recommendedName>
        <fullName evidence="1">N-acetyltransferase domain-containing protein</fullName>
    </recommendedName>
</protein>
<feature type="domain" description="N-acetyltransferase" evidence="1">
    <location>
        <begin position="3"/>
        <end position="165"/>
    </location>
</feature>